<evidence type="ECO:0000256" key="1">
    <source>
        <dbReference type="SAM" id="MobiDB-lite"/>
    </source>
</evidence>
<feature type="compositionally biased region" description="Basic and acidic residues" evidence="1">
    <location>
        <begin position="692"/>
        <end position="731"/>
    </location>
</feature>
<feature type="transmembrane region" description="Helical" evidence="2">
    <location>
        <begin position="35"/>
        <end position="59"/>
    </location>
</feature>
<feature type="region of interest" description="Disordered" evidence="1">
    <location>
        <begin position="135"/>
        <end position="172"/>
    </location>
</feature>
<sequence length="838" mass="98379">MVKHVVDDFRRVFEQLFTTALLITIRYMLCVVFEVIKFCFALFLVFVIAYSLFFFVIPLSRFRADDKIKLKNKYEDEDRYEDEDDDSDMDVDDGEMWDIEKGYAKMLRREAQEEYLKMMTRGALERQFAESWKKIGKQEDKPVSTDAPRQKPTLARHDEPTQEEIGDKLAIPDVTTLEKGRRLGSLVDWWKKKTRHTSPRRRIHKEEIGDMGAKETKNLKTEKGQQPQERYLPFSIPIERREDGLTESEELLSENDLTPSKMRRSRFSPTRKDAYKKYRWSNMEEEWARMVKKKQEEQDKNYVDKLKDSQQKHGPQRPEKEAEAVASERVRPNTAQGGQDNHKERRSELSSSESPIAQSAHRRKGENDKDIGQMKEELVKTPRIKALEKAFEILLETEARKREQHGEQNIDDVARVWKRLMKRDALEKAFTTILEREQKNETKAYTTLRARSTSDEYISDMSRSAFTRKCSKQTVDARLERYPNDVHLQGTPKVRRLGSDMRSHSVPPYETPRRPQAKGSHLPRRKLLNEFGSEISALQDKSTAYVLSSDEIAKSIPKASKKETFLPHRRSSSKRPREDRFPLQRIKRIGEFESDEIDQSISIFAPAAERQREDTSNFQNESAAYRIDPYEINKSAYSVEKRQIIIPSSKRPRESRPPLKRSRRVEEFEIDESTSTSNSRREDTSPLQRQSTLHDETAESRKWTTRQRPREDREPIRGRKLLDEFDSHNMEKSNSSSTESTPRCRSIWCGRCLAQKKTIIPRSERPREVRPEEEFEANEIDESMSTSAPASSSTPKRPKYEDTPNIPHEDKKRIQRRKLLDEFDLEESDQSNPKTRNN</sequence>
<organism evidence="3 4">
    <name type="scientific">Glossina morsitans morsitans</name>
    <name type="common">Savannah tsetse fly</name>
    <dbReference type="NCBI Taxonomy" id="37546"/>
    <lineage>
        <taxon>Eukaryota</taxon>
        <taxon>Metazoa</taxon>
        <taxon>Ecdysozoa</taxon>
        <taxon>Arthropoda</taxon>
        <taxon>Hexapoda</taxon>
        <taxon>Insecta</taxon>
        <taxon>Pterygota</taxon>
        <taxon>Neoptera</taxon>
        <taxon>Endopterygota</taxon>
        <taxon>Diptera</taxon>
        <taxon>Brachycera</taxon>
        <taxon>Muscomorpha</taxon>
        <taxon>Hippoboscoidea</taxon>
        <taxon>Glossinidae</taxon>
        <taxon>Glossina</taxon>
    </lineage>
</organism>
<feature type="compositionally biased region" description="Basic and acidic residues" evidence="1">
    <location>
        <begin position="762"/>
        <end position="772"/>
    </location>
</feature>
<feature type="region of interest" description="Disordered" evidence="1">
    <location>
        <begin position="759"/>
        <end position="838"/>
    </location>
</feature>
<feature type="compositionally biased region" description="Basic and acidic residues" evidence="1">
    <location>
        <begin position="204"/>
        <end position="223"/>
    </location>
</feature>
<evidence type="ECO:0000313" key="3">
    <source>
        <dbReference type="EnsemblMetazoa" id="GMOY013337-PA"/>
    </source>
</evidence>
<feature type="compositionally biased region" description="Basic and acidic residues" evidence="1">
    <location>
        <begin position="365"/>
        <end position="379"/>
    </location>
</feature>
<dbReference type="EnsemblMetazoa" id="GMOY013337-RA">
    <property type="protein sequence ID" value="GMOY013337-PA"/>
    <property type="gene ID" value="GMOY013337"/>
</dbReference>
<feature type="region of interest" description="Disordered" evidence="1">
    <location>
        <begin position="198"/>
        <end position="379"/>
    </location>
</feature>
<accession>A0A340U1C7</accession>
<dbReference type="STRING" id="37546.A0A340U1C7"/>
<proteinExistence type="predicted"/>
<keyword evidence="2" id="KW-0472">Membrane</keyword>
<feature type="region of interest" description="Disordered" evidence="1">
    <location>
        <begin position="648"/>
        <end position="743"/>
    </location>
</feature>
<evidence type="ECO:0000313" key="4">
    <source>
        <dbReference type="Proteomes" id="UP000092444"/>
    </source>
</evidence>
<dbReference type="AlphaFoldDB" id="A0A340U1C7"/>
<feature type="compositionally biased region" description="Polar residues" evidence="1">
    <location>
        <begin position="732"/>
        <end position="743"/>
    </location>
</feature>
<feature type="region of interest" description="Disordered" evidence="1">
    <location>
        <begin position="489"/>
        <end position="521"/>
    </location>
</feature>
<keyword evidence="2" id="KW-0812">Transmembrane</keyword>
<feature type="compositionally biased region" description="Basic and acidic residues" evidence="1">
    <location>
        <begin position="286"/>
        <end position="331"/>
    </location>
</feature>
<keyword evidence="2" id="KW-1133">Transmembrane helix</keyword>
<reference evidence="3" key="1">
    <citation type="submission" date="2020-05" db="UniProtKB">
        <authorList>
            <consortium name="EnsemblMetazoa"/>
        </authorList>
    </citation>
    <scope>IDENTIFICATION</scope>
    <source>
        <strain evidence="3">Yale</strain>
    </source>
</reference>
<feature type="compositionally biased region" description="Acidic residues" evidence="1">
    <location>
        <begin position="773"/>
        <end position="782"/>
    </location>
</feature>
<feature type="transmembrane region" description="Helical" evidence="2">
    <location>
        <begin position="12"/>
        <end position="29"/>
    </location>
</feature>
<feature type="compositionally biased region" description="Basic and acidic residues" evidence="1">
    <location>
        <begin position="798"/>
        <end position="812"/>
    </location>
</feature>
<keyword evidence="4" id="KW-1185">Reference proteome</keyword>
<evidence type="ECO:0000256" key="2">
    <source>
        <dbReference type="SAM" id="Phobius"/>
    </source>
</evidence>
<name>A0A340U1C7_GLOMM</name>
<dbReference type="VEuPathDB" id="VectorBase:GMOY013337"/>
<protein>
    <submittedName>
        <fullName evidence="3">Uncharacterized protein</fullName>
    </submittedName>
</protein>
<dbReference type="Proteomes" id="UP000092444">
    <property type="component" value="Unassembled WGS sequence"/>
</dbReference>
<feature type="compositionally biased region" description="Low complexity" evidence="1">
    <location>
        <begin position="785"/>
        <end position="795"/>
    </location>
</feature>
<dbReference type="EMBL" id="CCAG010012086">
    <property type="status" value="NOT_ANNOTATED_CDS"/>
    <property type="molecule type" value="Genomic_DNA"/>
</dbReference>